<dbReference type="EMBL" id="JAQAGZ010000004">
    <property type="protein sequence ID" value="MCZ8512343.1"/>
    <property type="molecule type" value="Genomic_DNA"/>
</dbReference>
<gene>
    <name evidence="2" type="ORF">O9H85_07845</name>
</gene>
<organism evidence="2 3">
    <name type="scientific">Paenibacillus gyeongsangnamensis</name>
    <dbReference type="NCBI Taxonomy" id="3388067"/>
    <lineage>
        <taxon>Bacteria</taxon>
        <taxon>Bacillati</taxon>
        <taxon>Bacillota</taxon>
        <taxon>Bacilli</taxon>
        <taxon>Bacillales</taxon>
        <taxon>Paenibacillaceae</taxon>
        <taxon>Paenibacillus</taxon>
    </lineage>
</organism>
<evidence type="ECO:0000256" key="1">
    <source>
        <dbReference type="SAM" id="MobiDB-lite"/>
    </source>
</evidence>
<dbReference type="Proteomes" id="UP001527882">
    <property type="component" value="Unassembled WGS sequence"/>
</dbReference>
<feature type="compositionally biased region" description="Basic residues" evidence="1">
    <location>
        <begin position="78"/>
        <end position="88"/>
    </location>
</feature>
<feature type="compositionally biased region" description="Basic and acidic residues" evidence="1">
    <location>
        <begin position="89"/>
        <end position="109"/>
    </location>
</feature>
<keyword evidence="3" id="KW-1185">Reference proteome</keyword>
<comment type="caution">
    <text evidence="2">The sequence shown here is derived from an EMBL/GenBank/DDBJ whole genome shotgun (WGS) entry which is preliminary data.</text>
</comment>
<proteinExistence type="predicted"/>
<dbReference type="RefSeq" id="WP_269880764.1">
    <property type="nucleotide sequence ID" value="NZ_JAQAGZ010000004.1"/>
</dbReference>
<reference evidence="2 3" key="1">
    <citation type="submission" date="2022-12" db="EMBL/GenBank/DDBJ databases">
        <title>Draft genome sequence of Paenibacillus sp. dW9.</title>
        <authorList>
            <person name="Choi E.-W."/>
            <person name="Kim D.-U."/>
        </authorList>
    </citation>
    <scope>NUCLEOTIDE SEQUENCE [LARGE SCALE GENOMIC DNA]</scope>
    <source>
        <strain evidence="3">dW9</strain>
    </source>
</reference>
<evidence type="ECO:0000313" key="3">
    <source>
        <dbReference type="Proteomes" id="UP001527882"/>
    </source>
</evidence>
<feature type="compositionally biased region" description="Basic and acidic residues" evidence="1">
    <location>
        <begin position="39"/>
        <end position="68"/>
    </location>
</feature>
<feature type="region of interest" description="Disordered" evidence="1">
    <location>
        <begin position="39"/>
        <end position="109"/>
    </location>
</feature>
<protein>
    <submittedName>
        <fullName evidence="2">Uncharacterized protein</fullName>
    </submittedName>
</protein>
<name>A0ABT4Q639_9BACL</name>
<evidence type="ECO:0000313" key="2">
    <source>
        <dbReference type="EMBL" id="MCZ8512343.1"/>
    </source>
</evidence>
<sequence>MSLRAIEMQFALHKNDEAGIKQQLLMHKPVSDQTMLAAETDKNTVRERTVSSKTEETNQAAIRDEGRSSEQGMGRNGSPRRKQAVKPQKKLDGRNADHPYKGLHIDLSL</sequence>
<accession>A0ABT4Q639</accession>